<dbReference type="Pfam" id="PF07719">
    <property type="entry name" value="TPR_2"/>
    <property type="match status" value="1"/>
</dbReference>
<comment type="caution">
    <text evidence="5">The sequence shown here is derived from an EMBL/GenBank/DDBJ whole genome shotgun (WGS) entry which is preliminary data.</text>
</comment>
<dbReference type="PROSITE" id="PS50293">
    <property type="entry name" value="TPR_REGION"/>
    <property type="match status" value="1"/>
</dbReference>
<evidence type="ECO:0000256" key="1">
    <source>
        <dbReference type="ARBA" id="ARBA00022737"/>
    </source>
</evidence>
<dbReference type="SMART" id="SM00028">
    <property type="entry name" value="TPR"/>
    <property type="match status" value="1"/>
</dbReference>
<feature type="repeat" description="TPR" evidence="3">
    <location>
        <begin position="178"/>
        <end position="211"/>
    </location>
</feature>
<dbReference type="PROSITE" id="PS50005">
    <property type="entry name" value="TPR"/>
    <property type="match status" value="1"/>
</dbReference>
<feature type="chain" id="PRO_5024292891" evidence="4">
    <location>
        <begin position="22"/>
        <end position="225"/>
    </location>
</feature>
<dbReference type="InterPro" id="IPR013105">
    <property type="entry name" value="TPR_2"/>
</dbReference>
<name>A0A5S5DSQ2_9FLAO</name>
<protein>
    <submittedName>
        <fullName evidence="5">TolA-binding protein</fullName>
    </submittedName>
</protein>
<evidence type="ECO:0000256" key="4">
    <source>
        <dbReference type="SAM" id="SignalP"/>
    </source>
</evidence>
<proteinExistence type="predicted"/>
<keyword evidence="2 3" id="KW-0802">TPR repeat</keyword>
<evidence type="ECO:0000313" key="6">
    <source>
        <dbReference type="Proteomes" id="UP000323136"/>
    </source>
</evidence>
<evidence type="ECO:0000256" key="2">
    <source>
        <dbReference type="ARBA" id="ARBA00022803"/>
    </source>
</evidence>
<dbReference type="Gene3D" id="1.25.40.10">
    <property type="entry name" value="Tetratricopeptide repeat domain"/>
    <property type="match status" value="1"/>
</dbReference>
<dbReference type="PROSITE" id="PS51257">
    <property type="entry name" value="PROKAR_LIPOPROTEIN"/>
    <property type="match status" value="1"/>
</dbReference>
<evidence type="ECO:0000313" key="5">
    <source>
        <dbReference type="EMBL" id="TYP98805.1"/>
    </source>
</evidence>
<dbReference type="RefSeq" id="WP_211354901.1">
    <property type="nucleotide sequence ID" value="NZ_VNIA01000002.1"/>
</dbReference>
<sequence length="225" mass="26250">MKTRLLFLLLASIFISCTSSKNSPEFINNATGRYFFNADEVIEVYFDQEKLFLKWRGKDLEPMKVNDSTFYVSEMNEKLVFNTTKNKIELAQKREHKDNKYVFSKLKENEKTPSEYLADNDYEMALKGYLAIQEKDSLSPVIDENTINSTGYRHLRNDEFNKAINLFRINTVLYPKSSNTFDSLGDAFLRKKDTAEAIINYQKALEINPENKSSKKNLEKLTKKE</sequence>
<keyword evidence="1" id="KW-0677">Repeat</keyword>
<keyword evidence="4" id="KW-0732">Signal</keyword>
<accession>A0A5S5DSQ2</accession>
<dbReference type="SUPFAM" id="SSF48452">
    <property type="entry name" value="TPR-like"/>
    <property type="match status" value="1"/>
</dbReference>
<gene>
    <name evidence="5" type="ORF">C7447_102120</name>
</gene>
<dbReference type="InterPro" id="IPR019734">
    <property type="entry name" value="TPR_rpt"/>
</dbReference>
<feature type="signal peptide" evidence="4">
    <location>
        <begin position="1"/>
        <end position="21"/>
    </location>
</feature>
<keyword evidence="6" id="KW-1185">Reference proteome</keyword>
<dbReference type="EMBL" id="VNIA01000002">
    <property type="protein sequence ID" value="TYP98805.1"/>
    <property type="molecule type" value="Genomic_DNA"/>
</dbReference>
<evidence type="ECO:0000256" key="3">
    <source>
        <dbReference type="PROSITE-ProRule" id="PRU00339"/>
    </source>
</evidence>
<dbReference type="Proteomes" id="UP000323136">
    <property type="component" value="Unassembled WGS sequence"/>
</dbReference>
<dbReference type="InterPro" id="IPR011990">
    <property type="entry name" value="TPR-like_helical_dom_sf"/>
</dbReference>
<dbReference type="AlphaFoldDB" id="A0A5S5DSQ2"/>
<organism evidence="5 6">
    <name type="scientific">Tenacibaculum adriaticum</name>
    <dbReference type="NCBI Taxonomy" id="413713"/>
    <lineage>
        <taxon>Bacteria</taxon>
        <taxon>Pseudomonadati</taxon>
        <taxon>Bacteroidota</taxon>
        <taxon>Flavobacteriia</taxon>
        <taxon>Flavobacteriales</taxon>
        <taxon>Flavobacteriaceae</taxon>
        <taxon>Tenacibaculum</taxon>
    </lineage>
</organism>
<reference evidence="5 6" key="1">
    <citation type="submission" date="2019-07" db="EMBL/GenBank/DDBJ databases">
        <title>Genomic Encyclopedia of Type Strains, Phase IV (KMG-IV): sequencing the most valuable type-strain genomes for metagenomic binning, comparative biology and taxonomic classification.</title>
        <authorList>
            <person name="Goeker M."/>
        </authorList>
    </citation>
    <scope>NUCLEOTIDE SEQUENCE [LARGE SCALE GENOMIC DNA]</scope>
    <source>
        <strain evidence="5 6">DSM 18961</strain>
    </source>
</reference>